<sequence>MERAIETSLQQPLRNELQIHAVPLFATFIGLLFSVGTLVVYSFGVFFQPLAQEFGWSRSEIAGALSISQLGLVIAGPIHGILIDRFGAQRLLPLSIVGLGLTMVSLYWLTDSKFHLYACFFLMTVLGATASPLGYSQIIVQRFDRHRGLALGIALAAVGVGAMIFPSGVQQLISNVGWRSAFLAIGLAGLIPLLFCPLMFRQSKRHSHPLQAIQCCADEPPRPHANKRTFILLGLIFTAMGSVTVGIYAHFIPMLSDRNMDPAQAAMMAGIVGVAVIVSRGFIGWVVDNVHAPLVLAMITMGIAVACILLNLEVGSFVLVIVAVLLGLGLGAEMDLLSFLVSRYWPQKSFGTIYGPLFGIFSIGTASGPLLVGLAFDHSGSYTYALFTAIVLAALIAILCTLLPRYESGNKGGH</sequence>
<dbReference type="Pfam" id="PF07690">
    <property type="entry name" value="MFS_1"/>
    <property type="match status" value="1"/>
</dbReference>
<feature type="transmembrane region" description="Helical" evidence="4">
    <location>
        <begin position="230"/>
        <end position="251"/>
    </location>
</feature>
<feature type="transmembrane region" description="Helical" evidence="4">
    <location>
        <begin position="318"/>
        <end position="341"/>
    </location>
</feature>
<feature type="transmembrane region" description="Helical" evidence="4">
    <location>
        <begin position="382"/>
        <end position="403"/>
    </location>
</feature>
<dbReference type="RefSeq" id="WP_167185398.1">
    <property type="nucleotide sequence ID" value="NZ_JAAONZ010000005.1"/>
</dbReference>
<evidence type="ECO:0000256" key="1">
    <source>
        <dbReference type="ARBA" id="ARBA00022692"/>
    </source>
</evidence>
<feature type="transmembrane region" description="Helical" evidence="4">
    <location>
        <begin position="263"/>
        <end position="287"/>
    </location>
</feature>
<feature type="transmembrane region" description="Helical" evidence="4">
    <location>
        <begin position="353"/>
        <end position="376"/>
    </location>
</feature>
<dbReference type="InterPro" id="IPR011701">
    <property type="entry name" value="MFS"/>
</dbReference>
<accession>A0A9E5JUP8</accession>
<dbReference type="AlphaFoldDB" id="A0A9E5JUP8"/>
<comment type="caution">
    <text evidence="6">The sequence shown here is derived from an EMBL/GenBank/DDBJ whole genome shotgun (WGS) entry which is preliminary data.</text>
</comment>
<feature type="transmembrane region" description="Helical" evidence="4">
    <location>
        <begin position="294"/>
        <end position="312"/>
    </location>
</feature>
<dbReference type="PANTHER" id="PTHR11360">
    <property type="entry name" value="MONOCARBOXYLATE TRANSPORTER"/>
    <property type="match status" value="1"/>
</dbReference>
<keyword evidence="1 4" id="KW-0812">Transmembrane</keyword>
<feature type="domain" description="Major facilitator superfamily (MFS) profile" evidence="5">
    <location>
        <begin position="22"/>
        <end position="409"/>
    </location>
</feature>
<feature type="transmembrane region" description="Helical" evidence="4">
    <location>
        <begin position="148"/>
        <end position="169"/>
    </location>
</feature>
<evidence type="ECO:0000256" key="4">
    <source>
        <dbReference type="SAM" id="Phobius"/>
    </source>
</evidence>
<organism evidence="6 7">
    <name type="scientific">Pseudomaricurvus hydrocarbonicus</name>
    <dbReference type="NCBI Taxonomy" id="1470433"/>
    <lineage>
        <taxon>Bacteria</taxon>
        <taxon>Pseudomonadati</taxon>
        <taxon>Pseudomonadota</taxon>
        <taxon>Gammaproteobacteria</taxon>
        <taxon>Cellvibrionales</taxon>
        <taxon>Cellvibrionaceae</taxon>
        <taxon>Pseudomaricurvus</taxon>
    </lineage>
</organism>
<dbReference type="InterPro" id="IPR050327">
    <property type="entry name" value="Proton-linked_MCT"/>
</dbReference>
<dbReference type="Gene3D" id="1.20.1250.20">
    <property type="entry name" value="MFS general substrate transporter like domains"/>
    <property type="match status" value="2"/>
</dbReference>
<feature type="transmembrane region" description="Helical" evidence="4">
    <location>
        <begin position="91"/>
        <end position="109"/>
    </location>
</feature>
<evidence type="ECO:0000256" key="2">
    <source>
        <dbReference type="ARBA" id="ARBA00022989"/>
    </source>
</evidence>
<proteinExistence type="predicted"/>
<dbReference type="EMBL" id="JAAONZ010000005">
    <property type="protein sequence ID" value="NHO65806.1"/>
    <property type="molecule type" value="Genomic_DNA"/>
</dbReference>
<evidence type="ECO:0000313" key="6">
    <source>
        <dbReference type="EMBL" id="NHO65806.1"/>
    </source>
</evidence>
<dbReference type="PANTHER" id="PTHR11360:SF284">
    <property type="entry name" value="EG:103B4.3 PROTEIN-RELATED"/>
    <property type="match status" value="1"/>
</dbReference>
<evidence type="ECO:0000256" key="3">
    <source>
        <dbReference type="ARBA" id="ARBA00023136"/>
    </source>
</evidence>
<dbReference type="PROSITE" id="PS50850">
    <property type="entry name" value="MFS"/>
    <property type="match status" value="1"/>
</dbReference>
<dbReference type="CDD" id="cd17355">
    <property type="entry name" value="MFS_YcxA_like"/>
    <property type="match status" value="1"/>
</dbReference>
<feature type="transmembrane region" description="Helical" evidence="4">
    <location>
        <begin position="61"/>
        <end position="82"/>
    </location>
</feature>
<keyword evidence="2 4" id="KW-1133">Transmembrane helix</keyword>
<evidence type="ECO:0000259" key="5">
    <source>
        <dbReference type="PROSITE" id="PS50850"/>
    </source>
</evidence>
<evidence type="ECO:0000313" key="7">
    <source>
        <dbReference type="Proteomes" id="UP000787472"/>
    </source>
</evidence>
<keyword evidence="7" id="KW-1185">Reference proteome</keyword>
<dbReference type="SUPFAM" id="SSF103473">
    <property type="entry name" value="MFS general substrate transporter"/>
    <property type="match status" value="1"/>
</dbReference>
<dbReference type="Proteomes" id="UP000787472">
    <property type="component" value="Unassembled WGS sequence"/>
</dbReference>
<name>A0A9E5JUP8_9GAMM</name>
<feature type="transmembrane region" description="Helical" evidence="4">
    <location>
        <begin position="181"/>
        <end position="200"/>
    </location>
</feature>
<feature type="transmembrane region" description="Helical" evidence="4">
    <location>
        <begin position="115"/>
        <end position="136"/>
    </location>
</feature>
<protein>
    <submittedName>
        <fullName evidence="6">MFS transporter</fullName>
    </submittedName>
</protein>
<reference evidence="6" key="1">
    <citation type="submission" date="2020-03" db="EMBL/GenBank/DDBJ databases">
        <authorList>
            <person name="Guo F."/>
        </authorList>
    </citation>
    <scope>NUCLEOTIDE SEQUENCE</scope>
    <source>
        <strain evidence="6">JCM 30134</strain>
    </source>
</reference>
<dbReference type="GO" id="GO:0022857">
    <property type="term" value="F:transmembrane transporter activity"/>
    <property type="evidence" value="ECO:0007669"/>
    <property type="project" value="InterPro"/>
</dbReference>
<dbReference type="InterPro" id="IPR036259">
    <property type="entry name" value="MFS_trans_sf"/>
</dbReference>
<keyword evidence="3 4" id="KW-0472">Membrane</keyword>
<feature type="transmembrane region" description="Helical" evidence="4">
    <location>
        <begin position="21"/>
        <end position="41"/>
    </location>
</feature>
<dbReference type="InterPro" id="IPR020846">
    <property type="entry name" value="MFS_dom"/>
</dbReference>
<gene>
    <name evidence="6" type="ORF">G8770_09655</name>
</gene>